<protein>
    <submittedName>
        <fullName evidence="5">5'-nucleotidase domain-containing protein 3</fullName>
    </submittedName>
</protein>
<feature type="compositionally biased region" description="Low complexity" evidence="4">
    <location>
        <begin position="7"/>
        <end position="20"/>
    </location>
</feature>
<dbReference type="OrthoDB" id="409330at2759"/>
<organism evidence="5 6">
    <name type="scientific">Nephila pilipes</name>
    <name type="common">Giant wood spider</name>
    <name type="synonym">Nephila maculata</name>
    <dbReference type="NCBI Taxonomy" id="299642"/>
    <lineage>
        <taxon>Eukaryota</taxon>
        <taxon>Metazoa</taxon>
        <taxon>Ecdysozoa</taxon>
        <taxon>Arthropoda</taxon>
        <taxon>Chelicerata</taxon>
        <taxon>Arachnida</taxon>
        <taxon>Araneae</taxon>
        <taxon>Araneomorphae</taxon>
        <taxon>Entelegynae</taxon>
        <taxon>Araneoidea</taxon>
        <taxon>Nephilidae</taxon>
        <taxon>Nephila</taxon>
    </lineage>
</organism>
<dbReference type="InterPro" id="IPR036412">
    <property type="entry name" value="HAD-like_sf"/>
</dbReference>
<dbReference type="PANTHER" id="PTHR12103:SF12">
    <property type="entry name" value="FI20020P1"/>
    <property type="match status" value="1"/>
</dbReference>
<evidence type="ECO:0000256" key="2">
    <source>
        <dbReference type="ARBA" id="ARBA00022801"/>
    </source>
</evidence>
<dbReference type="SUPFAM" id="SSF56784">
    <property type="entry name" value="HAD-like"/>
    <property type="match status" value="1"/>
</dbReference>
<keyword evidence="1" id="KW-0479">Metal-binding</keyword>
<evidence type="ECO:0000313" key="5">
    <source>
        <dbReference type="EMBL" id="GFU29489.1"/>
    </source>
</evidence>
<dbReference type="EMBL" id="BMAW01082497">
    <property type="protein sequence ID" value="GFU29489.1"/>
    <property type="molecule type" value="Genomic_DNA"/>
</dbReference>
<dbReference type="Pfam" id="PF05761">
    <property type="entry name" value="5_nucleotid"/>
    <property type="match status" value="1"/>
</dbReference>
<dbReference type="AlphaFoldDB" id="A0A8X6UK33"/>
<reference evidence="5" key="1">
    <citation type="submission" date="2020-08" db="EMBL/GenBank/DDBJ databases">
        <title>Multicomponent nature underlies the extraordinary mechanical properties of spider dragline silk.</title>
        <authorList>
            <person name="Kono N."/>
            <person name="Nakamura H."/>
            <person name="Mori M."/>
            <person name="Yoshida Y."/>
            <person name="Ohtoshi R."/>
            <person name="Malay A.D."/>
            <person name="Moran D.A.P."/>
            <person name="Tomita M."/>
            <person name="Numata K."/>
            <person name="Arakawa K."/>
        </authorList>
    </citation>
    <scope>NUCLEOTIDE SEQUENCE</scope>
</reference>
<keyword evidence="2" id="KW-0378">Hydrolase</keyword>
<feature type="non-terminal residue" evidence="5">
    <location>
        <position position="1"/>
    </location>
</feature>
<evidence type="ECO:0000256" key="4">
    <source>
        <dbReference type="SAM" id="MobiDB-lite"/>
    </source>
</evidence>
<keyword evidence="6" id="KW-1185">Reference proteome</keyword>
<dbReference type="Proteomes" id="UP000887013">
    <property type="component" value="Unassembled WGS sequence"/>
</dbReference>
<keyword evidence="3" id="KW-0460">Magnesium</keyword>
<name>A0A8X6UK33_NEPPI</name>
<dbReference type="GO" id="GO:0046872">
    <property type="term" value="F:metal ion binding"/>
    <property type="evidence" value="ECO:0007669"/>
    <property type="project" value="UniProtKB-KW"/>
</dbReference>
<evidence type="ECO:0000313" key="6">
    <source>
        <dbReference type="Proteomes" id="UP000887013"/>
    </source>
</evidence>
<dbReference type="PANTHER" id="PTHR12103">
    <property type="entry name" value="5'-NUCLEOTIDASE DOMAIN-CONTAINING"/>
    <property type="match status" value="1"/>
</dbReference>
<dbReference type="GO" id="GO:0008253">
    <property type="term" value="F:5'-nucleotidase activity"/>
    <property type="evidence" value="ECO:0007669"/>
    <property type="project" value="TreeGrafter"/>
</dbReference>
<comment type="caution">
    <text evidence="5">The sequence shown here is derived from an EMBL/GenBank/DDBJ whole genome shotgun (WGS) entry which is preliminary data.</text>
</comment>
<evidence type="ECO:0000256" key="1">
    <source>
        <dbReference type="ARBA" id="ARBA00022723"/>
    </source>
</evidence>
<accession>A0A8X6UK33</accession>
<feature type="region of interest" description="Disordered" evidence="4">
    <location>
        <begin position="1"/>
        <end position="26"/>
    </location>
</feature>
<dbReference type="InterPro" id="IPR008380">
    <property type="entry name" value="HAD-SF_hydro_IG_5-nucl"/>
</dbReference>
<sequence>MGVASEKAPAQGGASQSASQSKKRSADAEPIQGAKFECQFFTSYASYYFAVIFGTAGAMRLSSVLQTIFNAKVNNLILTRKNILNENALKFVREIGRKKRSYKNFNAVRDAYKENFKPDINPLGVFANNELKLAEIDVYGFDYDYTLAIYKESLHTLIYKLGKEKLVNKFK</sequence>
<proteinExistence type="predicted"/>
<gene>
    <name evidence="5" type="primary">NT5DC3</name>
    <name evidence="5" type="ORF">NPIL_520471</name>
</gene>
<evidence type="ECO:0000256" key="3">
    <source>
        <dbReference type="ARBA" id="ARBA00022842"/>
    </source>
</evidence>